<feature type="domain" description="PspA-associated" evidence="1">
    <location>
        <begin position="1"/>
        <end position="92"/>
    </location>
</feature>
<sequence length="92" mass="9685">MIVRILGEGQLDIADEHLDELNALDTGLADAVTAGDEPRFQHVLNTLLERVRAVGTPVADDSLSVSDAILPAQESSLAEVRALLGEEGLIPG</sequence>
<proteinExistence type="predicted"/>
<dbReference type="InterPro" id="IPR054437">
    <property type="entry name" value="PspA-assoc_dom"/>
</dbReference>
<dbReference type="Pfam" id="PF22743">
    <property type="entry name" value="PspAA"/>
    <property type="match status" value="1"/>
</dbReference>
<accession>A0A076F6K1</accession>
<evidence type="ECO:0000313" key="3">
    <source>
        <dbReference type="Proteomes" id="UP000028488"/>
    </source>
</evidence>
<protein>
    <recommendedName>
        <fullName evidence="1">PspA-associated domain-containing protein</fullName>
    </recommendedName>
</protein>
<evidence type="ECO:0000259" key="1">
    <source>
        <dbReference type="Pfam" id="PF22743"/>
    </source>
</evidence>
<name>A0A076F6K1_RHOOP</name>
<keyword evidence="2" id="KW-0614">Plasmid</keyword>
<dbReference type="AlphaFoldDB" id="A0A076F6K1"/>
<dbReference type="Proteomes" id="UP000028488">
    <property type="component" value="Plasmid pPDG3"/>
</dbReference>
<organism evidence="2 3">
    <name type="scientific">Rhodococcus opacus</name>
    <name type="common">Nocardia opaca</name>
    <dbReference type="NCBI Taxonomy" id="37919"/>
    <lineage>
        <taxon>Bacteria</taxon>
        <taxon>Bacillati</taxon>
        <taxon>Actinomycetota</taxon>
        <taxon>Actinomycetes</taxon>
        <taxon>Mycobacteriales</taxon>
        <taxon>Nocardiaceae</taxon>
        <taxon>Rhodococcus</taxon>
    </lineage>
</organism>
<evidence type="ECO:0000313" key="2">
    <source>
        <dbReference type="EMBL" id="AII11299.1"/>
    </source>
</evidence>
<dbReference type="EMBL" id="CP008950">
    <property type="protein sequence ID" value="AII11299.1"/>
    <property type="molecule type" value="Genomic_DNA"/>
</dbReference>
<reference evidence="2 3" key="1">
    <citation type="submission" date="2014-07" db="EMBL/GenBank/DDBJ databases">
        <title>Genome Sequence of Rhodococcus opacus Strain R7, a Biodegrader of Mono- and Polycyclic Aromatic Hydrocarbons.</title>
        <authorList>
            <person name="Di Gennaro P."/>
            <person name="Zampolli J."/>
            <person name="Presti I."/>
            <person name="Cappelletti M."/>
            <person name="D'Ursi P."/>
            <person name="Orro A."/>
            <person name="Mezzelani A."/>
            <person name="Milanesi L."/>
        </authorList>
    </citation>
    <scope>NUCLEOTIDE SEQUENCE [LARGE SCALE GENOMIC DNA]</scope>
    <source>
        <strain evidence="2 3">R7</strain>
        <plasmid evidence="2">pPDG3</plasmid>
    </source>
</reference>
<gene>
    <name evidence="2" type="ORF">EP51_45565</name>
</gene>
<dbReference type="RefSeq" id="WP_128644062.1">
    <property type="nucleotide sequence ID" value="NZ_CP008950.1"/>
</dbReference>
<geneLocation type="plasmid" evidence="2 3">
    <name>pPDG3</name>
</geneLocation>